<evidence type="ECO:0000256" key="3">
    <source>
        <dbReference type="ARBA" id="ARBA00022801"/>
    </source>
</evidence>
<evidence type="ECO:0000256" key="1">
    <source>
        <dbReference type="ARBA" id="ARBA00005375"/>
    </source>
</evidence>
<dbReference type="STRING" id="212602.A0A420HGD7"/>
<dbReference type="Proteomes" id="UP000286134">
    <property type="component" value="Unassembled WGS sequence"/>
</dbReference>
<dbReference type="Gene3D" id="3.40.50.1240">
    <property type="entry name" value="Phosphoglycerate mutase-like"/>
    <property type="match status" value="1"/>
</dbReference>
<sequence>MKNYSSDDQSKLKRYANAMQRNSLLARESIRSSNYVTSSDETSGMYRYGAIPRSKSQLNSVIIRPWEKEEMKDLDKRKKWWLATVITGASLIILSFFLYKTITQNSRNDEPEDESCTTVDHGYQCSPKISHYWGQYSSYFSVPSDISPDVPEQCQITFAQVLSRHGARDPTLQKTQRYHKLIEDIQSKATSYGNQFAFIKSFKYTLGADMLSQFGQKQMVDSGISFYNRYKNISRTITPFIRASRQTRVIESAQNWTQGFHKARLQHSGSTDEGEYPYNILTISEGTGSNNTLNHGLCYEFEEGHFSEIGSSAKDIWASIFTPSIAARLNSNLPGVNFTSESVIDLMSLCPFHTVANELGHVSPFCKIFSEEEWHSYNYYQTLGKYYKYSWGNPLGPTQGVGFTNELIARMTNKPVNDHTSTNSTLDNNPETFPISEKNALFADFGHDNTMISVFSALGLFKSTPPLSNTTLEEAKALKGLSTSWIVPFGSRAYFEKMKCADIDEELVRIIINDRVVPLETCRADAIGRCKLNDFINSLTFAQQGGDWDKC</sequence>
<dbReference type="EC" id="3.1.3.8" evidence="2"/>
<reference evidence="5 6" key="1">
    <citation type="journal article" date="2018" name="BMC Genomics">
        <title>Comparative genome analyses reveal sequence features reflecting distinct modes of host-adaptation between dicot and monocot powdery mildew.</title>
        <authorList>
            <person name="Wu Y."/>
            <person name="Ma X."/>
            <person name="Pan Z."/>
            <person name="Kale S.D."/>
            <person name="Song Y."/>
            <person name="King H."/>
            <person name="Zhang Q."/>
            <person name="Presley C."/>
            <person name="Deng X."/>
            <person name="Wei C.I."/>
            <person name="Xiao S."/>
        </authorList>
    </citation>
    <scope>NUCLEOTIDE SEQUENCE [LARGE SCALE GENOMIC DNA]</scope>
    <source>
        <strain evidence="5">UMSG2</strain>
    </source>
</reference>
<dbReference type="CDD" id="cd07061">
    <property type="entry name" value="HP_HAP_like"/>
    <property type="match status" value="1"/>
</dbReference>
<dbReference type="OrthoDB" id="6509975at2759"/>
<gene>
    <name evidence="5" type="ORF">OnM2_081020</name>
</gene>
<dbReference type="Pfam" id="PF00328">
    <property type="entry name" value="His_Phos_2"/>
    <property type="match status" value="1"/>
</dbReference>
<evidence type="ECO:0000256" key="4">
    <source>
        <dbReference type="SAM" id="Phobius"/>
    </source>
</evidence>
<accession>A0A420HGD7</accession>
<dbReference type="InterPro" id="IPR029033">
    <property type="entry name" value="His_PPase_superfam"/>
</dbReference>
<comment type="caution">
    <text evidence="5">The sequence shown here is derived from an EMBL/GenBank/DDBJ whole genome shotgun (WGS) entry which is preliminary data.</text>
</comment>
<name>A0A420HGD7_9PEZI</name>
<keyword evidence="4" id="KW-0472">Membrane</keyword>
<dbReference type="PANTHER" id="PTHR20963:SF24">
    <property type="entry name" value="3-PHYTASE B"/>
    <property type="match status" value="1"/>
</dbReference>
<proteinExistence type="inferred from homology"/>
<keyword evidence="6" id="KW-1185">Reference proteome</keyword>
<dbReference type="SUPFAM" id="SSF53254">
    <property type="entry name" value="Phosphoglycerate mutase-like"/>
    <property type="match status" value="1"/>
</dbReference>
<evidence type="ECO:0000313" key="5">
    <source>
        <dbReference type="EMBL" id="RKF56475.1"/>
    </source>
</evidence>
<dbReference type="InterPro" id="IPR000560">
    <property type="entry name" value="His_Pase_clade-2"/>
</dbReference>
<dbReference type="InterPro" id="IPR033379">
    <property type="entry name" value="Acid_Pase_AS"/>
</dbReference>
<organism evidence="5 6">
    <name type="scientific">Erysiphe neolycopersici</name>
    <dbReference type="NCBI Taxonomy" id="212602"/>
    <lineage>
        <taxon>Eukaryota</taxon>
        <taxon>Fungi</taxon>
        <taxon>Dikarya</taxon>
        <taxon>Ascomycota</taxon>
        <taxon>Pezizomycotina</taxon>
        <taxon>Leotiomycetes</taxon>
        <taxon>Erysiphales</taxon>
        <taxon>Erysiphaceae</taxon>
        <taxon>Erysiphe</taxon>
    </lineage>
</organism>
<evidence type="ECO:0000256" key="2">
    <source>
        <dbReference type="ARBA" id="ARBA00012632"/>
    </source>
</evidence>
<dbReference type="PROSITE" id="PS00778">
    <property type="entry name" value="HIS_ACID_PHOSPHAT_2"/>
    <property type="match status" value="1"/>
</dbReference>
<dbReference type="EMBL" id="MCFK01008119">
    <property type="protein sequence ID" value="RKF56475.1"/>
    <property type="molecule type" value="Genomic_DNA"/>
</dbReference>
<dbReference type="PANTHER" id="PTHR20963">
    <property type="entry name" value="MULTIPLE INOSITOL POLYPHOSPHATE PHOSPHATASE-RELATED"/>
    <property type="match status" value="1"/>
</dbReference>
<dbReference type="GO" id="GO:0003993">
    <property type="term" value="F:acid phosphatase activity"/>
    <property type="evidence" value="ECO:0007669"/>
    <property type="project" value="TreeGrafter"/>
</dbReference>
<feature type="transmembrane region" description="Helical" evidence="4">
    <location>
        <begin position="80"/>
        <end position="99"/>
    </location>
</feature>
<dbReference type="PROSITE" id="PS00616">
    <property type="entry name" value="HIS_ACID_PHOSPHAT_1"/>
    <property type="match status" value="1"/>
</dbReference>
<dbReference type="GO" id="GO:0016158">
    <property type="term" value="F:inositol hexakisphosphate 3-phosphatase activity"/>
    <property type="evidence" value="ECO:0007669"/>
    <property type="project" value="UniProtKB-EC"/>
</dbReference>
<protein>
    <recommendedName>
        <fullName evidence="2">3-phytase</fullName>
        <ecNumber evidence="2">3.1.3.8</ecNumber>
    </recommendedName>
</protein>
<evidence type="ECO:0000313" key="6">
    <source>
        <dbReference type="Proteomes" id="UP000286134"/>
    </source>
</evidence>
<dbReference type="AlphaFoldDB" id="A0A420HGD7"/>
<comment type="similarity">
    <text evidence="1">Belongs to the histidine acid phosphatase family.</text>
</comment>
<keyword evidence="3" id="KW-0378">Hydrolase</keyword>
<keyword evidence="4" id="KW-1133">Transmembrane helix</keyword>
<keyword evidence="4" id="KW-0812">Transmembrane</keyword>